<dbReference type="AlphaFoldDB" id="A0A382D602"/>
<feature type="non-terminal residue" evidence="1">
    <location>
        <position position="1"/>
    </location>
</feature>
<name>A0A382D602_9ZZZZ</name>
<gene>
    <name evidence="1" type="ORF">METZ01_LOCUS186780</name>
</gene>
<protein>
    <submittedName>
        <fullName evidence="1">Uncharacterized protein</fullName>
    </submittedName>
</protein>
<organism evidence="1">
    <name type="scientific">marine metagenome</name>
    <dbReference type="NCBI Taxonomy" id="408172"/>
    <lineage>
        <taxon>unclassified sequences</taxon>
        <taxon>metagenomes</taxon>
        <taxon>ecological metagenomes</taxon>
    </lineage>
</organism>
<evidence type="ECO:0000313" key="1">
    <source>
        <dbReference type="EMBL" id="SVB33926.1"/>
    </source>
</evidence>
<dbReference type="EMBL" id="UINC01037836">
    <property type="protein sequence ID" value="SVB33926.1"/>
    <property type="molecule type" value="Genomic_DNA"/>
</dbReference>
<proteinExistence type="predicted"/>
<accession>A0A382D602</accession>
<reference evidence="1" key="1">
    <citation type="submission" date="2018-05" db="EMBL/GenBank/DDBJ databases">
        <authorList>
            <person name="Lanie J.A."/>
            <person name="Ng W.-L."/>
            <person name="Kazmierczak K.M."/>
            <person name="Andrzejewski T.M."/>
            <person name="Davidsen T.M."/>
            <person name="Wayne K.J."/>
            <person name="Tettelin H."/>
            <person name="Glass J.I."/>
            <person name="Rusch D."/>
            <person name="Podicherti R."/>
            <person name="Tsui H.-C.T."/>
            <person name="Winkler M.E."/>
        </authorList>
    </citation>
    <scope>NUCLEOTIDE SEQUENCE</scope>
</reference>
<sequence length="55" mass="6368">VEVRRAGLVSLLTSAQPVPEFHVEFRSCQPNKFPEIHVEIPSWQANKFLNFAQKF</sequence>